<comment type="caution">
    <text evidence="1">The sequence shown here is derived from an EMBL/GenBank/DDBJ whole genome shotgun (WGS) entry which is preliminary data.</text>
</comment>
<name>A0A9X2FEY4_9BACT</name>
<dbReference type="EMBL" id="JAMXLR010000081">
    <property type="protein sequence ID" value="MCO6046958.1"/>
    <property type="molecule type" value="Genomic_DNA"/>
</dbReference>
<evidence type="ECO:0000313" key="1">
    <source>
        <dbReference type="EMBL" id="MCO6046958.1"/>
    </source>
</evidence>
<keyword evidence="2" id="KW-1185">Reference proteome</keyword>
<dbReference type="RefSeq" id="WP_252855070.1">
    <property type="nucleotide sequence ID" value="NZ_JAMXLR010000081.1"/>
</dbReference>
<evidence type="ECO:0000313" key="2">
    <source>
        <dbReference type="Proteomes" id="UP001155241"/>
    </source>
</evidence>
<accession>A0A9X2FEY4</accession>
<reference evidence="1" key="1">
    <citation type="submission" date="2022-06" db="EMBL/GenBank/DDBJ databases">
        <title>Aeoliella straminimaris, a novel planctomycete from sediments.</title>
        <authorList>
            <person name="Vitorino I.R."/>
            <person name="Lage O.M."/>
        </authorList>
    </citation>
    <scope>NUCLEOTIDE SEQUENCE</scope>
    <source>
        <strain evidence="1">ICT_H6.2</strain>
    </source>
</reference>
<dbReference type="Proteomes" id="UP001155241">
    <property type="component" value="Unassembled WGS sequence"/>
</dbReference>
<gene>
    <name evidence="1" type="ORF">NG895_23920</name>
</gene>
<dbReference type="PROSITE" id="PS51257">
    <property type="entry name" value="PROKAR_LIPOPROTEIN"/>
    <property type="match status" value="1"/>
</dbReference>
<proteinExistence type="predicted"/>
<sequence length="165" mass="17329">MAFKIEEMTGYRSAVIATGALTGALLFIAGCGTQHNLAPVSGVVTVGDRPLVKAGITFTPVEGGRPAWATTNEEGRFQLSTMEVGDGALVGDHVVTIVANQVSKVETPVPEDEGLSSVFAARPKGKTSRKAAVLDPKYAERSTSDLRFTVLSGESNVAEFKFNGK</sequence>
<organism evidence="1 2">
    <name type="scientific">Aeoliella straminimaris</name>
    <dbReference type="NCBI Taxonomy" id="2954799"/>
    <lineage>
        <taxon>Bacteria</taxon>
        <taxon>Pseudomonadati</taxon>
        <taxon>Planctomycetota</taxon>
        <taxon>Planctomycetia</taxon>
        <taxon>Pirellulales</taxon>
        <taxon>Lacipirellulaceae</taxon>
        <taxon>Aeoliella</taxon>
    </lineage>
</organism>
<evidence type="ECO:0008006" key="3">
    <source>
        <dbReference type="Google" id="ProtNLM"/>
    </source>
</evidence>
<dbReference type="AlphaFoldDB" id="A0A9X2FEY4"/>
<protein>
    <recommendedName>
        <fullName evidence="3">Carboxypeptidase regulatory-like domain-containing protein</fullName>
    </recommendedName>
</protein>